<proteinExistence type="inferred from homology"/>
<comment type="similarity">
    <text evidence="1">Belongs to the universal stress protein A family.</text>
</comment>
<name>A0A1I6M390_9EURY</name>
<accession>A0A1I6M390</accession>
<dbReference type="RefSeq" id="WP_089818402.1">
    <property type="nucleotide sequence ID" value="NZ_FOZK01000004.1"/>
</dbReference>
<dbReference type="PANTHER" id="PTHR46268:SF6">
    <property type="entry name" value="UNIVERSAL STRESS PROTEIN UP12"/>
    <property type="match status" value="1"/>
</dbReference>
<dbReference type="PRINTS" id="PR01438">
    <property type="entry name" value="UNVRSLSTRESS"/>
</dbReference>
<dbReference type="Pfam" id="PF00582">
    <property type="entry name" value="Usp"/>
    <property type="match status" value="2"/>
</dbReference>
<keyword evidence="4" id="KW-1185">Reference proteome</keyword>
<dbReference type="AlphaFoldDB" id="A0A1I6M390"/>
<dbReference type="InterPro" id="IPR014729">
    <property type="entry name" value="Rossmann-like_a/b/a_fold"/>
</dbReference>
<organism evidence="3 4">
    <name type="scientific">Halomicrobium zhouii</name>
    <dbReference type="NCBI Taxonomy" id="767519"/>
    <lineage>
        <taxon>Archaea</taxon>
        <taxon>Methanobacteriati</taxon>
        <taxon>Methanobacteriota</taxon>
        <taxon>Stenosarchaea group</taxon>
        <taxon>Halobacteria</taxon>
        <taxon>Halobacteriales</taxon>
        <taxon>Haloarculaceae</taxon>
        <taxon>Halomicrobium</taxon>
    </lineage>
</organism>
<gene>
    <name evidence="3" type="ORF">SAMN05216559_3664</name>
</gene>
<dbReference type="InterPro" id="IPR006015">
    <property type="entry name" value="Universal_stress_UspA"/>
</dbReference>
<dbReference type="CDD" id="cd00293">
    <property type="entry name" value="USP-like"/>
    <property type="match status" value="2"/>
</dbReference>
<evidence type="ECO:0000259" key="2">
    <source>
        <dbReference type="Pfam" id="PF00582"/>
    </source>
</evidence>
<sequence>MIDTVLVPTDGSEHAVRAAEHGVAIAEAFDATLHVLTVVDVRAAAGPFDAGGLREEFLEHLEADAEDSIDAVEAAVDPSQGLQTTVREGDPVDEILDYAADHGIDLIAMGTHGRTGVERYVMGSVTEQVVRRAGVPVLTVRATESSRHAGAYDEVMIPTDGSESADAAVDPALELAARFDARVHAVHVLNVGDADVGVEHANSAALLARLRDHGESAVEAVANRAREAGVDVVTNVDGGYPASGILDYADENDVDCIAMGTAGRTGLNRFLLGSTTERVVRHANVPVLAVNARDDGEN</sequence>
<dbReference type="PANTHER" id="PTHR46268">
    <property type="entry name" value="STRESS RESPONSE PROTEIN NHAX"/>
    <property type="match status" value="1"/>
</dbReference>
<evidence type="ECO:0000313" key="4">
    <source>
        <dbReference type="Proteomes" id="UP000199062"/>
    </source>
</evidence>
<dbReference type="InterPro" id="IPR006016">
    <property type="entry name" value="UspA"/>
</dbReference>
<dbReference type="Proteomes" id="UP000199062">
    <property type="component" value="Unassembled WGS sequence"/>
</dbReference>
<feature type="domain" description="UspA" evidence="2">
    <location>
        <begin position="152"/>
        <end position="290"/>
    </location>
</feature>
<protein>
    <submittedName>
        <fullName evidence="3">Nucleotide-binding universal stress protein, UspA family</fullName>
    </submittedName>
</protein>
<feature type="domain" description="UspA" evidence="2">
    <location>
        <begin position="1"/>
        <end position="141"/>
    </location>
</feature>
<dbReference type="Gene3D" id="3.40.50.620">
    <property type="entry name" value="HUPs"/>
    <property type="match status" value="2"/>
</dbReference>
<dbReference type="SUPFAM" id="SSF52402">
    <property type="entry name" value="Adenine nucleotide alpha hydrolases-like"/>
    <property type="match status" value="2"/>
</dbReference>
<dbReference type="OrthoDB" id="105697at2157"/>
<dbReference type="EMBL" id="FOZK01000004">
    <property type="protein sequence ID" value="SFS10124.1"/>
    <property type="molecule type" value="Genomic_DNA"/>
</dbReference>
<dbReference type="STRING" id="767519.SAMN05216559_3664"/>
<evidence type="ECO:0000256" key="1">
    <source>
        <dbReference type="ARBA" id="ARBA00008791"/>
    </source>
</evidence>
<evidence type="ECO:0000313" key="3">
    <source>
        <dbReference type="EMBL" id="SFS10124.1"/>
    </source>
</evidence>
<reference evidence="3 4" key="1">
    <citation type="submission" date="2016-10" db="EMBL/GenBank/DDBJ databases">
        <authorList>
            <person name="de Groot N.N."/>
        </authorList>
    </citation>
    <scope>NUCLEOTIDE SEQUENCE [LARGE SCALE GENOMIC DNA]</scope>
    <source>
        <strain evidence="3 4">CGMCC 1.10457</strain>
    </source>
</reference>